<evidence type="ECO:0000313" key="1">
    <source>
        <dbReference type="EMBL" id="RNA26421.1"/>
    </source>
</evidence>
<evidence type="ECO:0000313" key="2">
    <source>
        <dbReference type="Proteomes" id="UP000276133"/>
    </source>
</evidence>
<protein>
    <submittedName>
        <fullName evidence="1">Uncharacterized protein</fullName>
    </submittedName>
</protein>
<gene>
    <name evidence="1" type="ORF">BpHYR1_028769</name>
</gene>
<organism evidence="1 2">
    <name type="scientific">Brachionus plicatilis</name>
    <name type="common">Marine rotifer</name>
    <name type="synonym">Brachionus muelleri</name>
    <dbReference type="NCBI Taxonomy" id="10195"/>
    <lineage>
        <taxon>Eukaryota</taxon>
        <taxon>Metazoa</taxon>
        <taxon>Spiralia</taxon>
        <taxon>Gnathifera</taxon>
        <taxon>Rotifera</taxon>
        <taxon>Eurotatoria</taxon>
        <taxon>Monogononta</taxon>
        <taxon>Pseudotrocha</taxon>
        <taxon>Ploima</taxon>
        <taxon>Brachionidae</taxon>
        <taxon>Brachionus</taxon>
    </lineage>
</organism>
<accession>A0A3M7RS92</accession>
<proteinExistence type="predicted"/>
<sequence length="59" mass="7003">MDCIFTRLGILTYSVTDTDRAFNIIQGNFLYSGYLSKDRTVQYKLYLFVFVFLSEWSQN</sequence>
<reference evidence="1 2" key="1">
    <citation type="journal article" date="2018" name="Sci. Rep.">
        <title>Genomic signatures of local adaptation to the degree of environmental predictability in rotifers.</title>
        <authorList>
            <person name="Franch-Gras L."/>
            <person name="Hahn C."/>
            <person name="Garcia-Roger E.M."/>
            <person name="Carmona M.J."/>
            <person name="Serra M."/>
            <person name="Gomez A."/>
        </authorList>
    </citation>
    <scope>NUCLEOTIDE SEQUENCE [LARGE SCALE GENOMIC DNA]</scope>
    <source>
        <strain evidence="1">HYR1</strain>
    </source>
</reference>
<dbReference type="EMBL" id="REGN01002743">
    <property type="protein sequence ID" value="RNA26421.1"/>
    <property type="molecule type" value="Genomic_DNA"/>
</dbReference>
<name>A0A3M7RS92_BRAPC</name>
<comment type="caution">
    <text evidence="1">The sequence shown here is derived from an EMBL/GenBank/DDBJ whole genome shotgun (WGS) entry which is preliminary data.</text>
</comment>
<keyword evidence="2" id="KW-1185">Reference proteome</keyword>
<dbReference type="AlphaFoldDB" id="A0A3M7RS92"/>
<dbReference type="Proteomes" id="UP000276133">
    <property type="component" value="Unassembled WGS sequence"/>
</dbReference>